<feature type="domain" description="HNH nuclease" evidence="1">
    <location>
        <begin position="208"/>
        <end position="258"/>
    </location>
</feature>
<gene>
    <name evidence="2" type="ORF">EA187_20050</name>
</gene>
<dbReference type="Pfam" id="PF13391">
    <property type="entry name" value="HNH_2"/>
    <property type="match status" value="1"/>
</dbReference>
<evidence type="ECO:0000313" key="3">
    <source>
        <dbReference type="Proteomes" id="UP000282926"/>
    </source>
</evidence>
<protein>
    <recommendedName>
        <fullName evidence="1">HNH nuclease domain-containing protein</fullName>
    </recommendedName>
</protein>
<reference evidence="2 3" key="1">
    <citation type="submission" date="2019-01" db="EMBL/GenBank/DDBJ databases">
        <title>Lujinxingia litoralis gen. nov., sp. nov. and Lujinxingia sediminis gen. nov., sp. nov., new members in the order Bradymonadales, isolated from coastal sediment.</title>
        <authorList>
            <person name="Li C.-M."/>
        </authorList>
    </citation>
    <scope>NUCLEOTIDE SEQUENCE [LARGE SCALE GENOMIC DNA]</scope>
    <source>
        <strain evidence="2 3">SEH01</strain>
    </source>
</reference>
<name>A0ABY0CML1_9DELT</name>
<sequence length="316" mass="35863">MAIHLVPARTDNLTTSIDNPISESIVERHLEKNDYNQLKSVMDGDIFCFAVAENMSHKFHGKYAPGDLVLFSESGKKKFTRLGVVASFTTNRNLGEEIWPFSGKSPWSHIYFLQHIRKIDIDKAKILEALNMPPTTPISWPERLEENSPSITEFKLRHGVPFFEWIDIQMNKQNESSSGISFQLATTRQRIGQHTFRSETLTIYKFKCSISGCGVTSVLQAAHIIGVTELDGSHSAENSLLLRADLHLLFDQHYLYIEPKSLRAKFHPALHRNFPDSINDYGKYENQPISHPNEGIPSKKLLARHKARCIAAHGEL</sequence>
<proteinExistence type="predicted"/>
<dbReference type="Proteomes" id="UP000282926">
    <property type="component" value="Unassembled WGS sequence"/>
</dbReference>
<dbReference type="RefSeq" id="WP_127781464.1">
    <property type="nucleotide sequence ID" value="NZ_SADD01000027.1"/>
</dbReference>
<organism evidence="2 3">
    <name type="scientific">Lujinxingia sediminis</name>
    <dbReference type="NCBI Taxonomy" id="2480984"/>
    <lineage>
        <taxon>Bacteria</taxon>
        <taxon>Deltaproteobacteria</taxon>
        <taxon>Bradymonadales</taxon>
        <taxon>Lujinxingiaceae</taxon>
        <taxon>Lujinxingia</taxon>
    </lineage>
</organism>
<evidence type="ECO:0000313" key="2">
    <source>
        <dbReference type="EMBL" id="RVU40404.1"/>
    </source>
</evidence>
<dbReference type="EMBL" id="SADD01000027">
    <property type="protein sequence ID" value="RVU40404.1"/>
    <property type="molecule type" value="Genomic_DNA"/>
</dbReference>
<comment type="caution">
    <text evidence="2">The sequence shown here is derived from an EMBL/GenBank/DDBJ whole genome shotgun (WGS) entry which is preliminary data.</text>
</comment>
<dbReference type="InterPro" id="IPR003615">
    <property type="entry name" value="HNH_nuc"/>
</dbReference>
<accession>A0ABY0CML1</accession>
<keyword evidence="3" id="KW-1185">Reference proteome</keyword>
<evidence type="ECO:0000259" key="1">
    <source>
        <dbReference type="Pfam" id="PF13391"/>
    </source>
</evidence>